<reference evidence="1" key="1">
    <citation type="thesis" date="2020" institute="ProQuest LLC" country="789 East Eisenhower Parkway, Ann Arbor, MI, USA">
        <title>Comparative Genomics and Chromosome Evolution.</title>
        <authorList>
            <person name="Mudd A.B."/>
        </authorList>
    </citation>
    <scope>NUCLEOTIDE SEQUENCE</scope>
    <source>
        <strain evidence="1">237g6f4</strain>
        <tissue evidence="1">Blood</tissue>
    </source>
</reference>
<keyword evidence="2" id="KW-1185">Reference proteome</keyword>
<proteinExistence type="predicted"/>
<dbReference type="EMBL" id="WNYA01000003">
    <property type="protein sequence ID" value="KAG8580085.1"/>
    <property type="molecule type" value="Genomic_DNA"/>
</dbReference>
<name>A0AAV7C515_ENGPU</name>
<dbReference type="Proteomes" id="UP000824782">
    <property type="component" value="Unassembled WGS sequence"/>
</dbReference>
<comment type="caution">
    <text evidence="1">The sequence shown here is derived from an EMBL/GenBank/DDBJ whole genome shotgun (WGS) entry which is preliminary data.</text>
</comment>
<accession>A0AAV7C515</accession>
<protein>
    <submittedName>
        <fullName evidence="1">Uncharacterized protein</fullName>
    </submittedName>
</protein>
<organism evidence="1 2">
    <name type="scientific">Engystomops pustulosus</name>
    <name type="common">Tungara frog</name>
    <name type="synonym">Physalaemus pustulosus</name>
    <dbReference type="NCBI Taxonomy" id="76066"/>
    <lineage>
        <taxon>Eukaryota</taxon>
        <taxon>Metazoa</taxon>
        <taxon>Chordata</taxon>
        <taxon>Craniata</taxon>
        <taxon>Vertebrata</taxon>
        <taxon>Euteleostomi</taxon>
        <taxon>Amphibia</taxon>
        <taxon>Batrachia</taxon>
        <taxon>Anura</taxon>
        <taxon>Neobatrachia</taxon>
        <taxon>Hyloidea</taxon>
        <taxon>Leptodactylidae</taxon>
        <taxon>Leiuperinae</taxon>
        <taxon>Engystomops</taxon>
    </lineage>
</organism>
<evidence type="ECO:0000313" key="2">
    <source>
        <dbReference type="Proteomes" id="UP000824782"/>
    </source>
</evidence>
<gene>
    <name evidence="1" type="ORF">GDO81_007129</name>
</gene>
<sequence length="127" mass="14399">MESKGLVPSHLDRRAFAYKWETRDYTYINKGKEFLCLFQLQSFVSGSESQLNDLNSANLFSQVTSSFRNEEPGQHILPRNCVSTGYNVLCSILSEGGRPIFSKKITFIGRIFFFKAQPDAASYIISP</sequence>
<evidence type="ECO:0000313" key="1">
    <source>
        <dbReference type="EMBL" id="KAG8580085.1"/>
    </source>
</evidence>
<dbReference type="AlphaFoldDB" id="A0AAV7C515"/>